<dbReference type="PROSITE" id="PS50975">
    <property type="entry name" value="ATP_GRASP"/>
    <property type="match status" value="1"/>
</dbReference>
<evidence type="ECO:0000256" key="7">
    <source>
        <dbReference type="ARBA" id="ARBA00022960"/>
    </source>
</evidence>
<dbReference type="SUPFAM" id="SSF53335">
    <property type="entry name" value="S-adenosyl-L-methionine-dependent methyltransferases"/>
    <property type="match status" value="1"/>
</dbReference>
<evidence type="ECO:0000256" key="5">
    <source>
        <dbReference type="ARBA" id="ARBA00022741"/>
    </source>
</evidence>
<dbReference type="InterPro" id="IPR011095">
    <property type="entry name" value="Dala_Dala_lig_C"/>
</dbReference>
<dbReference type="PANTHER" id="PTHR23132">
    <property type="entry name" value="D-ALANINE--D-ALANINE LIGASE"/>
    <property type="match status" value="1"/>
</dbReference>
<dbReference type="CDD" id="cd02440">
    <property type="entry name" value="AdoMet_MTases"/>
    <property type="match status" value="1"/>
</dbReference>
<dbReference type="InterPro" id="IPR000291">
    <property type="entry name" value="D-Ala_lig_Van_CS"/>
</dbReference>
<keyword evidence="6 9" id="KW-0067">ATP-binding</keyword>
<name>A0ABQ7JWP5_9FUNG</name>
<dbReference type="Proteomes" id="UP001194696">
    <property type="component" value="Unassembled WGS sequence"/>
</dbReference>
<dbReference type="InterPro" id="IPR013815">
    <property type="entry name" value="ATP_grasp_subdomain_1"/>
</dbReference>
<dbReference type="Gene3D" id="3.40.50.150">
    <property type="entry name" value="Vaccinia Virus protein VP39"/>
    <property type="match status" value="1"/>
</dbReference>
<feature type="domain" description="ATP-grasp" evidence="10">
    <location>
        <begin position="77"/>
        <end position="305"/>
    </location>
</feature>
<organism evidence="11 12">
    <name type="scientific">Linnemannia gamsii</name>
    <dbReference type="NCBI Taxonomy" id="64522"/>
    <lineage>
        <taxon>Eukaryota</taxon>
        <taxon>Fungi</taxon>
        <taxon>Fungi incertae sedis</taxon>
        <taxon>Mucoromycota</taxon>
        <taxon>Mortierellomycotina</taxon>
        <taxon>Mortierellomycetes</taxon>
        <taxon>Mortierellales</taxon>
        <taxon>Mortierellaceae</taxon>
        <taxon>Linnemannia</taxon>
    </lineage>
</organism>
<dbReference type="Gene3D" id="3.30.470.20">
    <property type="entry name" value="ATP-grasp fold, B domain"/>
    <property type="match status" value="1"/>
</dbReference>
<comment type="caution">
    <text evidence="11">The sequence shown here is derived from an EMBL/GenBank/DDBJ whole genome shotgun (WGS) entry which is preliminary data.</text>
</comment>
<dbReference type="InterPro" id="IPR011761">
    <property type="entry name" value="ATP-grasp"/>
</dbReference>
<evidence type="ECO:0000313" key="12">
    <source>
        <dbReference type="Proteomes" id="UP001194696"/>
    </source>
</evidence>
<evidence type="ECO:0000256" key="2">
    <source>
        <dbReference type="ARBA" id="ARBA00010871"/>
    </source>
</evidence>
<keyword evidence="5 9" id="KW-0547">Nucleotide-binding</keyword>
<keyword evidence="3" id="KW-0963">Cytoplasm</keyword>
<protein>
    <recommendedName>
        <fullName evidence="10">ATP-grasp domain-containing protein</fullName>
    </recommendedName>
</protein>
<accession>A0ABQ7JWP5</accession>
<dbReference type="Pfam" id="PF07478">
    <property type="entry name" value="Dala_Dala_lig_C"/>
    <property type="match status" value="1"/>
</dbReference>
<dbReference type="PROSITE" id="PS00844">
    <property type="entry name" value="DALA_DALA_LIGASE_2"/>
    <property type="match status" value="1"/>
</dbReference>
<evidence type="ECO:0000256" key="1">
    <source>
        <dbReference type="ARBA" id="ARBA00004496"/>
    </source>
</evidence>
<comment type="subcellular location">
    <subcellularLocation>
        <location evidence="1">Cytoplasm</location>
    </subcellularLocation>
</comment>
<dbReference type="Gene3D" id="3.30.1490.20">
    <property type="entry name" value="ATP-grasp fold, A domain"/>
    <property type="match status" value="1"/>
</dbReference>
<evidence type="ECO:0000313" key="11">
    <source>
        <dbReference type="EMBL" id="KAG0286213.1"/>
    </source>
</evidence>
<keyword evidence="12" id="KW-1185">Reference proteome</keyword>
<proteinExistence type="inferred from homology"/>
<gene>
    <name evidence="11" type="ORF">BGZ96_009629</name>
</gene>
<keyword evidence="8" id="KW-0573">Peptidoglycan synthesis</keyword>
<evidence type="ECO:0000256" key="6">
    <source>
        <dbReference type="ARBA" id="ARBA00022840"/>
    </source>
</evidence>
<evidence type="ECO:0000256" key="3">
    <source>
        <dbReference type="ARBA" id="ARBA00022490"/>
    </source>
</evidence>
<keyword evidence="4" id="KW-0436">Ligase</keyword>
<dbReference type="InterPro" id="IPR041698">
    <property type="entry name" value="Methyltransf_25"/>
</dbReference>
<dbReference type="InterPro" id="IPR029063">
    <property type="entry name" value="SAM-dependent_MTases_sf"/>
</dbReference>
<evidence type="ECO:0000259" key="10">
    <source>
        <dbReference type="PROSITE" id="PS50975"/>
    </source>
</evidence>
<dbReference type="EMBL" id="JAAAIM010000594">
    <property type="protein sequence ID" value="KAG0286213.1"/>
    <property type="molecule type" value="Genomic_DNA"/>
</dbReference>
<dbReference type="PANTHER" id="PTHR23132:SF23">
    <property type="entry name" value="D-ALANINE--D-ALANINE LIGASE B"/>
    <property type="match status" value="1"/>
</dbReference>
<evidence type="ECO:0000256" key="9">
    <source>
        <dbReference type="PROSITE-ProRule" id="PRU00409"/>
    </source>
</evidence>
<evidence type="ECO:0000256" key="4">
    <source>
        <dbReference type="ARBA" id="ARBA00022598"/>
    </source>
</evidence>
<evidence type="ECO:0000256" key="8">
    <source>
        <dbReference type="ARBA" id="ARBA00022984"/>
    </source>
</evidence>
<sequence>MKIGVLLSSYEGAGSDFEDYGYQDPSLYVKQHEFVLRYITKDAAVQQIDQVCKENFDLLINFLWGQRIDAVAGIDAIEYLESKGVPFIGNSSKFLSASKADFKKAAAGIVLVPGESKFPLIVKPATGCGSLHMTEKSVCHNPDELEKQIALLKSKTPDGIIVEEFIEGEEISVMVVEVDDEVLAMNPIVYEFPAETKPTQKFLHFDNKFDAVDQGTIKFHLYQGDILDRLKETACKAYQALKVSGCGYARVDIRASGEDLYVLEVNPTPAFFYKLGNEFGDDYVISHCFPGGHEGFMETLIRTKLRSSRMLEVKKTYDLMSDKYNDIMHSSNYPKVVSDIVARYSFQGAVLDLGCGTGGIGKLIQAVHNAALTGIDISPKMVAQAKHYEKVYLGEMQNIMPFVGNFDHVVSFGALHFLQKETFLNVLERCFAQSRRSITVGIEGISDEFNKRLAEMGKDHLYTYNHTPIIDSYTIPEGWRLVHKQRDFFWTSPSTGDEVFGTVYRFEKFGVFEE</sequence>
<dbReference type="Pfam" id="PF13649">
    <property type="entry name" value="Methyltransf_25"/>
    <property type="match status" value="1"/>
</dbReference>
<reference evidence="11 12" key="1">
    <citation type="journal article" date="2020" name="Fungal Divers.">
        <title>Resolving the Mortierellaceae phylogeny through synthesis of multi-gene phylogenetics and phylogenomics.</title>
        <authorList>
            <person name="Vandepol N."/>
            <person name="Liber J."/>
            <person name="Desiro A."/>
            <person name="Na H."/>
            <person name="Kennedy M."/>
            <person name="Barry K."/>
            <person name="Grigoriev I.V."/>
            <person name="Miller A.N."/>
            <person name="O'Donnell K."/>
            <person name="Stajich J.E."/>
            <person name="Bonito G."/>
        </authorList>
    </citation>
    <scope>NUCLEOTIDE SEQUENCE [LARGE SCALE GENOMIC DNA]</scope>
    <source>
        <strain evidence="11 12">AD045</strain>
    </source>
</reference>
<dbReference type="SUPFAM" id="SSF56059">
    <property type="entry name" value="Glutathione synthetase ATP-binding domain-like"/>
    <property type="match status" value="1"/>
</dbReference>
<keyword evidence="7" id="KW-0133">Cell shape</keyword>
<comment type="similarity">
    <text evidence="2">Belongs to the D-alanine--D-alanine ligase family.</text>
</comment>